<evidence type="ECO:0000313" key="9">
    <source>
        <dbReference type="Proteomes" id="UP001597314"/>
    </source>
</evidence>
<accession>A0ABW5AQ22</accession>
<feature type="compositionally biased region" description="Low complexity" evidence="5">
    <location>
        <begin position="587"/>
        <end position="610"/>
    </location>
</feature>
<feature type="compositionally biased region" description="Low complexity" evidence="5">
    <location>
        <begin position="442"/>
        <end position="476"/>
    </location>
</feature>
<evidence type="ECO:0000256" key="3">
    <source>
        <dbReference type="ARBA" id="ARBA00022989"/>
    </source>
</evidence>
<feature type="compositionally biased region" description="Basic and acidic residues" evidence="5">
    <location>
        <begin position="548"/>
        <end position="564"/>
    </location>
</feature>
<feature type="transmembrane region" description="Helical" evidence="6">
    <location>
        <begin position="87"/>
        <end position="107"/>
    </location>
</feature>
<feature type="compositionally biased region" description="Basic and acidic residues" evidence="5">
    <location>
        <begin position="643"/>
        <end position="652"/>
    </location>
</feature>
<dbReference type="InterPro" id="IPR011990">
    <property type="entry name" value="TPR-like_helical_dom_sf"/>
</dbReference>
<organism evidence="8 9">
    <name type="scientific">Rhodoplanes azumiensis</name>
    <dbReference type="NCBI Taxonomy" id="1897628"/>
    <lineage>
        <taxon>Bacteria</taxon>
        <taxon>Pseudomonadati</taxon>
        <taxon>Pseudomonadota</taxon>
        <taxon>Alphaproteobacteria</taxon>
        <taxon>Hyphomicrobiales</taxon>
        <taxon>Nitrobacteraceae</taxon>
        <taxon>Rhodoplanes</taxon>
    </lineage>
</organism>
<evidence type="ECO:0000256" key="2">
    <source>
        <dbReference type="ARBA" id="ARBA00022692"/>
    </source>
</evidence>
<dbReference type="Proteomes" id="UP001597314">
    <property type="component" value="Unassembled WGS sequence"/>
</dbReference>
<dbReference type="RefSeq" id="WP_378480188.1">
    <property type="nucleotide sequence ID" value="NZ_JBHUIW010000049.1"/>
</dbReference>
<reference evidence="9" key="1">
    <citation type="journal article" date="2019" name="Int. J. Syst. Evol. Microbiol.">
        <title>The Global Catalogue of Microorganisms (GCM) 10K type strain sequencing project: providing services to taxonomists for standard genome sequencing and annotation.</title>
        <authorList>
            <consortium name="The Broad Institute Genomics Platform"/>
            <consortium name="The Broad Institute Genome Sequencing Center for Infectious Disease"/>
            <person name="Wu L."/>
            <person name="Ma J."/>
        </authorList>
    </citation>
    <scope>NUCLEOTIDE SEQUENCE [LARGE SCALE GENOMIC DNA]</scope>
    <source>
        <strain evidence="9">CGMCC 1.6774</strain>
    </source>
</reference>
<keyword evidence="2 6" id="KW-0812">Transmembrane</keyword>
<name>A0ABW5AQ22_9BRAD</name>
<evidence type="ECO:0000313" key="8">
    <source>
        <dbReference type="EMBL" id="MFD2185069.1"/>
    </source>
</evidence>
<dbReference type="SUPFAM" id="SSF48452">
    <property type="entry name" value="TPR-like"/>
    <property type="match status" value="1"/>
</dbReference>
<keyword evidence="3 6" id="KW-1133">Transmembrane helix</keyword>
<proteinExistence type="predicted"/>
<evidence type="ECO:0000256" key="6">
    <source>
        <dbReference type="SAM" id="Phobius"/>
    </source>
</evidence>
<protein>
    <submittedName>
        <fullName evidence="8">Heme biosynthesis protein HemY</fullName>
    </submittedName>
</protein>
<dbReference type="Pfam" id="PF07219">
    <property type="entry name" value="HemY_N"/>
    <property type="match status" value="1"/>
</dbReference>
<comment type="subcellular location">
    <subcellularLocation>
        <location evidence="1">Membrane</location>
    </subcellularLocation>
</comment>
<evidence type="ECO:0000259" key="7">
    <source>
        <dbReference type="Pfam" id="PF07219"/>
    </source>
</evidence>
<dbReference type="Gene3D" id="1.25.40.10">
    <property type="entry name" value="Tetratricopeptide repeat domain"/>
    <property type="match status" value="1"/>
</dbReference>
<comment type="caution">
    <text evidence="8">The sequence shown here is derived from an EMBL/GenBank/DDBJ whole genome shotgun (WGS) entry which is preliminary data.</text>
</comment>
<feature type="domain" description="HemY N-terminal" evidence="7">
    <location>
        <begin position="26"/>
        <end position="130"/>
    </location>
</feature>
<gene>
    <name evidence="8" type="ORF">ACFSOX_23190</name>
</gene>
<dbReference type="EMBL" id="JBHUIW010000049">
    <property type="protein sequence ID" value="MFD2185069.1"/>
    <property type="molecule type" value="Genomic_DNA"/>
</dbReference>
<evidence type="ECO:0000256" key="4">
    <source>
        <dbReference type="ARBA" id="ARBA00023136"/>
    </source>
</evidence>
<evidence type="ECO:0000256" key="1">
    <source>
        <dbReference type="ARBA" id="ARBA00004370"/>
    </source>
</evidence>
<feature type="region of interest" description="Disordered" evidence="5">
    <location>
        <begin position="437"/>
        <end position="652"/>
    </location>
</feature>
<feature type="transmembrane region" description="Helical" evidence="6">
    <location>
        <begin position="45"/>
        <end position="66"/>
    </location>
</feature>
<feature type="compositionally biased region" description="Pro residues" evidence="5">
    <location>
        <begin position="536"/>
        <end position="545"/>
    </location>
</feature>
<feature type="compositionally biased region" description="Basic and acidic residues" evidence="5">
    <location>
        <begin position="611"/>
        <end position="633"/>
    </location>
</feature>
<dbReference type="InterPro" id="IPR010817">
    <property type="entry name" value="HemY_N"/>
</dbReference>
<sequence>MLRVLLFLAAVTALAFGAAWLADRPGDIAITWLGYQVETSVMVGLAALVALVVVVILVWTILRAIVKAPAALAARRLDKRARKAYKAISQGIVAIGAGDALAARRFANEAQRLAPKEPLALLLGAQAAQIGGNAAEAERTFRAMAAREDTKLLGLHGLFIEAQRSDNAAAARAFAEDAARAAPNLAWAAEAVLQYRCAAGDWTGALAALERNMRSKLVDRDTYKRQRAVLLTGRALSGEVDAEMSKALVLEALKLSPGLVPAASLAGRLLTESGQTRKAAKVVEAAYAINPHPDLVETYANIFPNESNRDRLGRIRNLVKLAPNAPESAMAVARAAIDAQEFAAARASLTPMLTMPTQRMATLMAELEEKEGGDVGRAREWMRRALQATRDPTWTADGLVSAKWMPASPISGRIDAFEWRIPIADLAPQGPVIEHDQGRPGGAPAAAVTAAPAKPTVTPAEPASAAPVDRAAAAKPVSEVPPKKTEEKPIPLPAPDLAKNAPKSDTAKGAGPVIENAPPPVAEVAVARGARDARRPPPATTPVPAPKSDAKLDLKPESKPESKPAENVIVLPQASDIPPPDYKPAADRPAGGAAAATAKEPPAKAGAAKDAAAKDTAVKDATTKTDKPPEPGKDAGNQPAEAQKSDRKLFFR</sequence>
<keyword evidence="9" id="KW-1185">Reference proteome</keyword>
<keyword evidence="4 6" id="KW-0472">Membrane</keyword>
<evidence type="ECO:0000256" key="5">
    <source>
        <dbReference type="SAM" id="MobiDB-lite"/>
    </source>
</evidence>